<sequence length="183" mass="21463">MIDNYIFHNKKFKEVFLNNYKIPDMTMNNLANIADDENLSELFSASKTMISKLHFNTFCLGFSYVLLIMSIIFVNSTVMRIFGIVLIFISILLSFYILRIFYKDFITNKKIGLKIGVSVILTAIVPFSLYIFHNFVLSSSNTYIFALLVVFIIPYWIIYKKEAKSLWDKFILEYKERIGSNDF</sequence>
<dbReference type="EMBL" id="JAOEGN010000003">
    <property type="protein sequence ID" value="MCU0104454.1"/>
    <property type="molecule type" value="Genomic_DNA"/>
</dbReference>
<gene>
    <name evidence="2" type="ORF">N7603_02135</name>
</gene>
<feature type="transmembrane region" description="Helical" evidence="1">
    <location>
        <begin position="142"/>
        <end position="159"/>
    </location>
</feature>
<keyword evidence="1" id="KW-0812">Transmembrane</keyword>
<organism evidence="2 3">
    <name type="scientific">Paracholeplasma vituli</name>
    <dbReference type="NCBI Taxonomy" id="69473"/>
    <lineage>
        <taxon>Bacteria</taxon>
        <taxon>Bacillati</taxon>
        <taxon>Mycoplasmatota</taxon>
        <taxon>Mollicutes</taxon>
        <taxon>Acholeplasmatales</taxon>
        <taxon>Acholeplasmataceae</taxon>
        <taxon>Paracholeplasma</taxon>
    </lineage>
</organism>
<dbReference type="Proteomes" id="UP001209076">
    <property type="component" value="Unassembled WGS sequence"/>
</dbReference>
<keyword evidence="3" id="KW-1185">Reference proteome</keyword>
<evidence type="ECO:0000313" key="3">
    <source>
        <dbReference type="Proteomes" id="UP001209076"/>
    </source>
</evidence>
<comment type="caution">
    <text evidence="2">The sequence shown here is derived from an EMBL/GenBank/DDBJ whole genome shotgun (WGS) entry which is preliminary data.</text>
</comment>
<name>A0ABT2PU35_9MOLU</name>
<protein>
    <submittedName>
        <fullName evidence="2">TMEM43 family protein</fullName>
    </submittedName>
</protein>
<evidence type="ECO:0000313" key="2">
    <source>
        <dbReference type="EMBL" id="MCU0104454.1"/>
    </source>
</evidence>
<accession>A0ABT2PU35</accession>
<proteinExistence type="predicted"/>
<dbReference type="RefSeq" id="WP_262095690.1">
    <property type="nucleotide sequence ID" value="NZ_JAOEGN010000003.1"/>
</dbReference>
<keyword evidence="1" id="KW-0472">Membrane</keyword>
<feature type="transmembrane region" description="Helical" evidence="1">
    <location>
        <begin position="53"/>
        <end position="75"/>
    </location>
</feature>
<reference evidence="3" key="1">
    <citation type="submission" date="2023-07" db="EMBL/GenBank/DDBJ databases">
        <title>Novel Mycoplasma species identified in domestic and wild animals.</title>
        <authorList>
            <person name="Volokhov D.V."/>
            <person name="Furtak V.A."/>
            <person name="Zagorodnyaya T.A."/>
        </authorList>
    </citation>
    <scope>NUCLEOTIDE SEQUENCE [LARGE SCALE GENOMIC DNA]</scope>
    <source>
        <strain evidence="3">92-19</strain>
    </source>
</reference>
<feature type="transmembrane region" description="Helical" evidence="1">
    <location>
        <begin position="81"/>
        <end position="101"/>
    </location>
</feature>
<feature type="transmembrane region" description="Helical" evidence="1">
    <location>
        <begin position="113"/>
        <end position="136"/>
    </location>
</feature>
<keyword evidence="1" id="KW-1133">Transmembrane helix</keyword>
<evidence type="ECO:0000256" key="1">
    <source>
        <dbReference type="SAM" id="Phobius"/>
    </source>
</evidence>